<evidence type="ECO:0008006" key="3">
    <source>
        <dbReference type="Google" id="ProtNLM"/>
    </source>
</evidence>
<dbReference type="Gene3D" id="1.25.40.10">
    <property type="entry name" value="Tetratricopeptide repeat domain"/>
    <property type="match status" value="1"/>
</dbReference>
<gene>
    <name evidence="1" type="ORF">HUE56_00645</name>
</gene>
<keyword evidence="2" id="KW-1185">Reference proteome</keyword>
<organism evidence="1 2">
    <name type="scientific">Azospirillum oryzae</name>
    <dbReference type="NCBI Taxonomy" id="286727"/>
    <lineage>
        <taxon>Bacteria</taxon>
        <taxon>Pseudomonadati</taxon>
        <taxon>Pseudomonadota</taxon>
        <taxon>Alphaproteobacteria</taxon>
        <taxon>Rhodospirillales</taxon>
        <taxon>Azospirillaceae</taxon>
        <taxon>Azospirillum</taxon>
    </lineage>
</organism>
<dbReference type="AlphaFoldDB" id="A0A6N1ABY1"/>
<accession>A0A6N1ABY1</accession>
<dbReference type="InterPro" id="IPR011990">
    <property type="entry name" value="TPR-like_helical_dom_sf"/>
</dbReference>
<keyword evidence="1" id="KW-0614">Plasmid</keyword>
<evidence type="ECO:0000313" key="1">
    <source>
        <dbReference type="EMBL" id="QKS49053.1"/>
    </source>
</evidence>
<protein>
    <recommendedName>
        <fullName evidence="3">Tetratricopeptide repeat protein</fullName>
    </recommendedName>
</protein>
<proteinExistence type="predicted"/>
<dbReference type="SUPFAM" id="SSF48452">
    <property type="entry name" value="TPR-like"/>
    <property type="match status" value="1"/>
</dbReference>
<geneLocation type="plasmid" evidence="1 2">
    <name>unnamed1</name>
</geneLocation>
<dbReference type="OrthoDB" id="7306210at2"/>
<reference evidence="1 2" key="1">
    <citation type="submission" date="2020-06" db="EMBL/GenBank/DDBJ databases">
        <title>Complete genome of Azosprillum oryzae KACC14407.</title>
        <authorList>
            <person name="Kim M."/>
            <person name="Park Y.-J."/>
            <person name="Shin J.-H."/>
        </authorList>
    </citation>
    <scope>NUCLEOTIDE SEQUENCE [LARGE SCALE GENOMIC DNA]</scope>
    <source>
        <strain evidence="1 2">KACC 14407</strain>
        <plasmid evidence="1 2">unnamed1</plasmid>
    </source>
</reference>
<dbReference type="KEGG" id="aoz:HUE56_00645"/>
<name>A0A6N1ABY1_9PROT</name>
<dbReference type="Proteomes" id="UP000509702">
    <property type="component" value="Plasmid unnamed1"/>
</dbReference>
<sequence>MGGLLLWMGTPQLVAALVALDADAALQGVRSGSPGSPDQLAMAGEALTAANRWEKSGEREAARAVLLTFQAQGAPPGPDRDRLSAEALAAASAAVRLAPGQPHAWAHLATLLERGGDRKRAVEALRLSILSGAVEPALMMWRIETALRLRGDMDAEALSLLRRQIRLAWIIMPDEIAALSKRPDAHDLVTESLSLLNEEEMAHYVRLHGKR</sequence>
<evidence type="ECO:0000313" key="2">
    <source>
        <dbReference type="Proteomes" id="UP000509702"/>
    </source>
</evidence>
<dbReference type="EMBL" id="CP054615">
    <property type="protein sequence ID" value="QKS49053.1"/>
    <property type="molecule type" value="Genomic_DNA"/>
</dbReference>
<dbReference type="RefSeq" id="WP_149200326.1">
    <property type="nucleotide sequence ID" value="NZ_CP054615.1"/>
</dbReference>